<proteinExistence type="predicted"/>
<dbReference type="AlphaFoldDB" id="A0A916UQV8"/>
<sequence length="68" mass="8016">MREHEKKYADYVENPSAGDNKGHLAAAYNAGNMERYTQIFNARLEVLWYQIINFRNLLAKCEREHGKK</sequence>
<gene>
    <name evidence="1" type="ORF">GCM10011396_33520</name>
</gene>
<accession>A0A916UQV8</accession>
<evidence type="ECO:0000313" key="2">
    <source>
        <dbReference type="Proteomes" id="UP000637423"/>
    </source>
</evidence>
<protein>
    <submittedName>
        <fullName evidence="1">Uncharacterized protein</fullName>
    </submittedName>
</protein>
<dbReference type="RefSeq" id="WP_229751169.1">
    <property type="nucleotide sequence ID" value="NZ_BMED01000003.1"/>
</dbReference>
<keyword evidence="2" id="KW-1185">Reference proteome</keyword>
<comment type="caution">
    <text evidence="1">The sequence shown here is derived from an EMBL/GenBank/DDBJ whole genome shotgun (WGS) entry which is preliminary data.</text>
</comment>
<reference evidence="1" key="2">
    <citation type="submission" date="2020-09" db="EMBL/GenBank/DDBJ databases">
        <authorList>
            <person name="Sun Q."/>
            <person name="Zhou Y."/>
        </authorList>
    </citation>
    <scope>NUCLEOTIDE SEQUENCE</scope>
    <source>
        <strain evidence="1">CGMCC 1.10998</strain>
    </source>
</reference>
<dbReference type="EMBL" id="BMED01000003">
    <property type="protein sequence ID" value="GGC83403.1"/>
    <property type="molecule type" value="Genomic_DNA"/>
</dbReference>
<reference evidence="1" key="1">
    <citation type="journal article" date="2014" name="Int. J. Syst. Evol. Microbiol.">
        <title>Complete genome sequence of Corynebacterium casei LMG S-19264T (=DSM 44701T), isolated from a smear-ripened cheese.</title>
        <authorList>
            <consortium name="US DOE Joint Genome Institute (JGI-PGF)"/>
            <person name="Walter F."/>
            <person name="Albersmeier A."/>
            <person name="Kalinowski J."/>
            <person name="Ruckert C."/>
        </authorList>
    </citation>
    <scope>NUCLEOTIDE SEQUENCE</scope>
    <source>
        <strain evidence="1">CGMCC 1.10998</strain>
    </source>
</reference>
<dbReference type="Proteomes" id="UP000637423">
    <property type="component" value="Unassembled WGS sequence"/>
</dbReference>
<evidence type="ECO:0000313" key="1">
    <source>
        <dbReference type="EMBL" id="GGC83403.1"/>
    </source>
</evidence>
<name>A0A916UQV8_9BURK</name>
<organism evidence="1 2">
    <name type="scientific">Undibacterium terreum</name>
    <dbReference type="NCBI Taxonomy" id="1224302"/>
    <lineage>
        <taxon>Bacteria</taxon>
        <taxon>Pseudomonadati</taxon>
        <taxon>Pseudomonadota</taxon>
        <taxon>Betaproteobacteria</taxon>
        <taxon>Burkholderiales</taxon>
        <taxon>Oxalobacteraceae</taxon>
        <taxon>Undibacterium</taxon>
    </lineage>
</organism>